<accession>A0ABU2U8Q1</accession>
<dbReference type="RefSeq" id="WP_311701023.1">
    <property type="nucleotide sequence ID" value="NZ_JAVREY010000117.1"/>
</dbReference>
<gene>
    <name evidence="1" type="ORF">RM764_42805</name>
</gene>
<dbReference type="EMBL" id="JAVREY010000117">
    <property type="protein sequence ID" value="MDT0469598.1"/>
    <property type="molecule type" value="Genomic_DNA"/>
</dbReference>
<proteinExistence type="predicted"/>
<organism evidence="1 2">
    <name type="scientific">Streptomyces gibsoniae</name>
    <dbReference type="NCBI Taxonomy" id="3075529"/>
    <lineage>
        <taxon>Bacteria</taxon>
        <taxon>Bacillati</taxon>
        <taxon>Actinomycetota</taxon>
        <taxon>Actinomycetes</taxon>
        <taxon>Kitasatosporales</taxon>
        <taxon>Streptomycetaceae</taxon>
        <taxon>Streptomyces</taxon>
    </lineage>
</organism>
<comment type="caution">
    <text evidence="1">The sequence shown here is derived from an EMBL/GenBank/DDBJ whole genome shotgun (WGS) entry which is preliminary data.</text>
</comment>
<keyword evidence="2" id="KW-1185">Reference proteome</keyword>
<sequence>MEWSALVATLPDRPITLATDGPAALDWFAAVKLLNSALEASGLAASATDLRTHLAPWPRILERKGSTELADDPDLVQEAYARVRFVRPVSTRRELRAWMKKITVSQHISARRRQQYRPNLCFPSGVEHLRLELGAYVSEVSKSAEVDALERIVNPDLKIAFRQIPHRAASLCTSQTSRASRIAKSHKRWERLWAP</sequence>
<protein>
    <submittedName>
        <fullName evidence="1">Uncharacterized protein</fullName>
    </submittedName>
</protein>
<evidence type="ECO:0000313" key="1">
    <source>
        <dbReference type="EMBL" id="MDT0469598.1"/>
    </source>
</evidence>
<dbReference type="Proteomes" id="UP001183809">
    <property type="component" value="Unassembled WGS sequence"/>
</dbReference>
<evidence type="ECO:0000313" key="2">
    <source>
        <dbReference type="Proteomes" id="UP001183809"/>
    </source>
</evidence>
<reference evidence="2" key="1">
    <citation type="submission" date="2023-07" db="EMBL/GenBank/DDBJ databases">
        <title>30 novel species of actinomycetes from the DSMZ collection.</title>
        <authorList>
            <person name="Nouioui I."/>
        </authorList>
    </citation>
    <scope>NUCLEOTIDE SEQUENCE [LARGE SCALE GENOMIC DNA]</scope>
    <source>
        <strain evidence="2">DSM 41699</strain>
    </source>
</reference>
<name>A0ABU2U8Q1_9ACTN</name>